<name>A0ABS4J8T1_9BACL</name>
<organism evidence="1 2">
    <name type="scientific">Paenibacillus eucommiae</name>
    <dbReference type="NCBI Taxonomy" id="1355755"/>
    <lineage>
        <taxon>Bacteria</taxon>
        <taxon>Bacillati</taxon>
        <taxon>Bacillota</taxon>
        <taxon>Bacilli</taxon>
        <taxon>Bacillales</taxon>
        <taxon>Paenibacillaceae</taxon>
        <taxon>Paenibacillus</taxon>
    </lineage>
</organism>
<dbReference type="Proteomes" id="UP001519287">
    <property type="component" value="Unassembled WGS sequence"/>
</dbReference>
<evidence type="ECO:0000313" key="2">
    <source>
        <dbReference type="Proteomes" id="UP001519287"/>
    </source>
</evidence>
<dbReference type="EMBL" id="JAGGLB010000031">
    <property type="protein sequence ID" value="MBP1995144.1"/>
    <property type="molecule type" value="Genomic_DNA"/>
</dbReference>
<protein>
    <submittedName>
        <fullName evidence="1">Uncharacterized protein</fullName>
    </submittedName>
</protein>
<reference evidence="1 2" key="1">
    <citation type="submission" date="2021-03" db="EMBL/GenBank/DDBJ databases">
        <title>Genomic Encyclopedia of Type Strains, Phase IV (KMG-IV): sequencing the most valuable type-strain genomes for metagenomic binning, comparative biology and taxonomic classification.</title>
        <authorList>
            <person name="Goeker M."/>
        </authorList>
    </citation>
    <scope>NUCLEOTIDE SEQUENCE [LARGE SCALE GENOMIC DNA]</scope>
    <source>
        <strain evidence="1 2">DSM 26048</strain>
    </source>
</reference>
<keyword evidence="2" id="KW-1185">Reference proteome</keyword>
<comment type="caution">
    <text evidence="1">The sequence shown here is derived from an EMBL/GenBank/DDBJ whole genome shotgun (WGS) entry which is preliminary data.</text>
</comment>
<gene>
    <name evidence="1" type="ORF">J2Z66_006786</name>
</gene>
<proteinExistence type="predicted"/>
<accession>A0ABS4J8T1</accession>
<evidence type="ECO:0000313" key="1">
    <source>
        <dbReference type="EMBL" id="MBP1995144.1"/>
    </source>
</evidence>
<sequence>MCKQKLLHLTMFFIDKVRMWRRLLLLTMKNIAKVANPLGCERWRD</sequence>